<gene>
    <name evidence="2" type="ORF">SU86_005330</name>
</gene>
<evidence type="ECO:0000259" key="1">
    <source>
        <dbReference type="SMART" id="SM00418"/>
    </source>
</evidence>
<keyword evidence="3" id="KW-1185">Reference proteome</keyword>
<dbReference type="InterPro" id="IPR011991">
    <property type="entry name" value="ArsR-like_HTH"/>
</dbReference>
<dbReference type="GeneID" id="24875820"/>
<feature type="domain" description="HTH arsR-type" evidence="1">
    <location>
        <begin position="87"/>
        <end position="165"/>
    </location>
</feature>
<dbReference type="InterPro" id="IPR001845">
    <property type="entry name" value="HTH_ArsR_DNA-bd_dom"/>
</dbReference>
<proteinExistence type="predicted"/>
<dbReference type="RefSeq" id="WP_048188734.1">
    <property type="nucleotide sequence ID" value="NZ_CP011097.1"/>
</dbReference>
<dbReference type="SMART" id="SM00418">
    <property type="entry name" value="HTH_ARSR"/>
    <property type="match status" value="1"/>
</dbReference>
<name>A0A3G1B2B2_9ARCH</name>
<dbReference type="PANTHER" id="PTHR36216:SF1">
    <property type="entry name" value="HTH ARSR-TYPE DOMAIN-CONTAINING PROTEIN"/>
    <property type="match status" value="1"/>
</dbReference>
<dbReference type="InterPro" id="IPR036390">
    <property type="entry name" value="WH_DNA-bd_sf"/>
</dbReference>
<evidence type="ECO:0000313" key="3">
    <source>
        <dbReference type="Proteomes" id="UP000266745"/>
    </source>
</evidence>
<dbReference type="SUPFAM" id="SSF46785">
    <property type="entry name" value="Winged helix' DNA-binding domain"/>
    <property type="match status" value="2"/>
</dbReference>
<dbReference type="GO" id="GO:0003700">
    <property type="term" value="F:DNA-binding transcription factor activity"/>
    <property type="evidence" value="ECO:0007669"/>
    <property type="project" value="InterPro"/>
</dbReference>
<dbReference type="InterPro" id="IPR036388">
    <property type="entry name" value="WH-like_DNA-bd_sf"/>
</dbReference>
<dbReference type="InterPro" id="IPR056504">
    <property type="entry name" value="HTH_HVO_0163_N"/>
</dbReference>
<organism evidence="2 3">
    <name type="scientific">Candidatus Nitrosotenuis cloacae</name>
    <dbReference type="NCBI Taxonomy" id="1603555"/>
    <lineage>
        <taxon>Archaea</taxon>
        <taxon>Nitrososphaerota</taxon>
        <taxon>Candidatus Nitrosotenuis</taxon>
    </lineage>
</organism>
<dbReference type="STRING" id="1603555.SU86_005330"/>
<dbReference type="KEGG" id="tah:SU86_005330"/>
<reference evidence="2 3" key="1">
    <citation type="journal article" date="2016" name="Sci. Rep.">
        <title>A novel ammonia-oxidizing archaeon from wastewater treatment plant: Its enrichment, physiological and genomic characteristics.</title>
        <authorList>
            <person name="Li Y."/>
            <person name="Ding K."/>
            <person name="Wen X."/>
            <person name="Zhang B."/>
            <person name="Shen B."/>
            <person name="Yang Y."/>
        </authorList>
    </citation>
    <scope>NUCLEOTIDE SEQUENCE [LARGE SCALE GENOMIC DNA]</scope>
    <source>
        <strain evidence="2 3">SAT1</strain>
    </source>
</reference>
<dbReference type="CDD" id="cd00090">
    <property type="entry name" value="HTH_ARSR"/>
    <property type="match status" value="2"/>
</dbReference>
<dbReference type="Proteomes" id="UP000266745">
    <property type="component" value="Chromosome"/>
</dbReference>
<dbReference type="InterPro" id="IPR000835">
    <property type="entry name" value="HTH_MarR-typ"/>
</dbReference>
<dbReference type="Gene3D" id="1.10.10.10">
    <property type="entry name" value="Winged helix-like DNA-binding domain superfamily/Winged helix DNA-binding domain"/>
    <property type="match status" value="2"/>
</dbReference>
<dbReference type="Pfam" id="PF12802">
    <property type="entry name" value="MarR_2"/>
    <property type="match status" value="1"/>
</dbReference>
<dbReference type="PANTHER" id="PTHR36216">
    <property type="entry name" value="TRANSCRIPTIONAL REGULATOR, TRMB"/>
    <property type="match status" value="1"/>
</dbReference>
<dbReference type="EMBL" id="CP011097">
    <property type="protein sequence ID" value="AJZ75883.2"/>
    <property type="molecule type" value="Genomic_DNA"/>
</dbReference>
<evidence type="ECO:0000313" key="2">
    <source>
        <dbReference type="EMBL" id="AJZ75883.2"/>
    </source>
</evidence>
<sequence>MSSFVLLDTKKMMMNVDDQNNTDKILQFIEQNPGCHLRQIKRELKISMGTLQYHLNLLEKNGKITSDKHTLHRHYFPIGLFQDNEKNILKILNKETERDILMFIIECKNPTQTEIVDAIQISAPSVNWHINNLIQLGLLREERDGKFKRYVFSGNPNHIISLMKRYHTSIWDKWSGRLAEMFLSFSGDKSQ</sequence>
<protein>
    <recommendedName>
        <fullName evidence="1">HTH arsR-type domain-containing protein</fullName>
    </recommendedName>
</protein>
<dbReference type="Pfam" id="PF24266">
    <property type="entry name" value="HTH_HVO_0163_N"/>
    <property type="match status" value="1"/>
</dbReference>
<dbReference type="AlphaFoldDB" id="A0A3G1B2B2"/>
<accession>A0A3G1B2B2</accession>
<dbReference type="OrthoDB" id="28610at2157"/>